<feature type="region of interest" description="Disordered" evidence="1">
    <location>
        <begin position="53"/>
        <end position="81"/>
    </location>
</feature>
<reference evidence="2 3" key="1">
    <citation type="submission" date="2016-10" db="EMBL/GenBank/DDBJ databases">
        <authorList>
            <person name="de Groot N.N."/>
        </authorList>
    </citation>
    <scope>NUCLEOTIDE SEQUENCE [LARGE SCALE GENOMIC DNA]</scope>
    <source>
        <strain evidence="2 3">CGMCC 4.5681</strain>
    </source>
</reference>
<evidence type="ECO:0000313" key="2">
    <source>
        <dbReference type="EMBL" id="SDL95474.1"/>
    </source>
</evidence>
<organism evidence="2 3">
    <name type="scientific">Nonomuraea maritima</name>
    <dbReference type="NCBI Taxonomy" id="683260"/>
    <lineage>
        <taxon>Bacteria</taxon>
        <taxon>Bacillati</taxon>
        <taxon>Actinomycetota</taxon>
        <taxon>Actinomycetes</taxon>
        <taxon>Streptosporangiales</taxon>
        <taxon>Streptosporangiaceae</taxon>
        <taxon>Nonomuraea</taxon>
    </lineage>
</organism>
<keyword evidence="3" id="KW-1185">Reference proteome</keyword>
<sequence>MSDRTAMLHGDTVYRVHWQPGTDVLTGVCHCGAAHDFEDPVELWEWLLAHPEGHHPEQPAAFEPLPPALGSPEARGNGGRA</sequence>
<accession>A0A1G9P9U7</accession>
<dbReference type="Proteomes" id="UP000198683">
    <property type="component" value="Unassembled WGS sequence"/>
</dbReference>
<dbReference type="OrthoDB" id="4242542at2"/>
<dbReference type="AlphaFoldDB" id="A0A1G9P9U7"/>
<evidence type="ECO:0000313" key="3">
    <source>
        <dbReference type="Proteomes" id="UP000198683"/>
    </source>
</evidence>
<dbReference type="RefSeq" id="WP_090773058.1">
    <property type="nucleotide sequence ID" value="NZ_FNFB01000033.1"/>
</dbReference>
<proteinExistence type="predicted"/>
<protein>
    <submittedName>
        <fullName evidence="2">Uncharacterized protein</fullName>
    </submittedName>
</protein>
<gene>
    <name evidence="2" type="ORF">SAMN05421874_13385</name>
</gene>
<dbReference type="STRING" id="683260.SAMN05421874_13385"/>
<dbReference type="EMBL" id="FNFB01000033">
    <property type="protein sequence ID" value="SDL95474.1"/>
    <property type="molecule type" value="Genomic_DNA"/>
</dbReference>
<evidence type="ECO:0000256" key="1">
    <source>
        <dbReference type="SAM" id="MobiDB-lite"/>
    </source>
</evidence>
<name>A0A1G9P9U7_9ACTN</name>